<dbReference type="Proteomes" id="UP000032568">
    <property type="component" value="Chromosome"/>
</dbReference>
<feature type="region of interest" description="Disordered" evidence="1">
    <location>
        <begin position="1"/>
        <end position="81"/>
    </location>
</feature>
<name>A0AAE9YTG1_9GAMM</name>
<evidence type="ECO:0000313" key="2">
    <source>
        <dbReference type="EMBL" id="WDD99959.1"/>
    </source>
</evidence>
<feature type="compositionally biased region" description="Basic and acidic residues" evidence="1">
    <location>
        <begin position="65"/>
        <end position="81"/>
    </location>
</feature>
<protein>
    <submittedName>
        <fullName evidence="2">Uncharacterized protein</fullName>
    </submittedName>
</protein>
<reference evidence="2 3" key="2">
    <citation type="journal article" date="2022" name="Mar. Drugs">
        <title>Bioassay-Guided Fractionation Leads to the Detection of Cholic Acid Generated by the Rare Thalassomonas sp.</title>
        <authorList>
            <person name="Pheiffer F."/>
            <person name="Schneider Y.K."/>
            <person name="Hansen E.H."/>
            <person name="Andersen J.H."/>
            <person name="Isaksson J."/>
            <person name="Busche T."/>
            <person name="R C."/>
            <person name="Kalinowski J."/>
            <person name="Zyl L.V."/>
            <person name="Trindade M."/>
        </authorList>
    </citation>
    <scope>NUCLEOTIDE SEQUENCE [LARGE SCALE GENOMIC DNA]</scope>
    <source>
        <strain evidence="2 3">A5K-106</strain>
    </source>
</reference>
<dbReference type="EMBL" id="CP059735">
    <property type="protein sequence ID" value="WDD99959.1"/>
    <property type="molecule type" value="Genomic_DNA"/>
</dbReference>
<accession>A0AAE9YTG1</accession>
<evidence type="ECO:0000256" key="1">
    <source>
        <dbReference type="SAM" id="MobiDB-lite"/>
    </source>
</evidence>
<organism evidence="2 3">
    <name type="scientific">Thalassomonas actiniarum</name>
    <dbReference type="NCBI Taxonomy" id="485447"/>
    <lineage>
        <taxon>Bacteria</taxon>
        <taxon>Pseudomonadati</taxon>
        <taxon>Pseudomonadota</taxon>
        <taxon>Gammaproteobacteria</taxon>
        <taxon>Alteromonadales</taxon>
        <taxon>Colwelliaceae</taxon>
        <taxon>Thalassomonas</taxon>
    </lineage>
</organism>
<gene>
    <name evidence="2" type="ORF">SG35_004670</name>
</gene>
<keyword evidence="3" id="KW-1185">Reference proteome</keyword>
<dbReference type="AlphaFoldDB" id="A0AAE9YTG1"/>
<feature type="compositionally biased region" description="Low complexity" evidence="1">
    <location>
        <begin position="42"/>
        <end position="52"/>
    </location>
</feature>
<dbReference type="KEGG" id="tact:SG35_004670"/>
<evidence type="ECO:0000313" key="3">
    <source>
        <dbReference type="Proteomes" id="UP000032568"/>
    </source>
</evidence>
<proteinExistence type="predicted"/>
<feature type="compositionally biased region" description="Polar residues" evidence="1">
    <location>
        <begin position="12"/>
        <end position="22"/>
    </location>
</feature>
<sequence length="81" mass="8814">MEKLFKLFGKRQPQSGETLSNQSEDHLVNKDLDGDMLAQVVGGTDDTTTTTDTDPETPPGDDEVKDTSPIKVRSSDGIHPK</sequence>
<feature type="compositionally biased region" description="Acidic residues" evidence="1">
    <location>
        <begin position="53"/>
        <end position="64"/>
    </location>
</feature>
<feature type="compositionally biased region" description="Basic and acidic residues" evidence="1">
    <location>
        <begin position="23"/>
        <end position="33"/>
    </location>
</feature>
<dbReference type="RefSeq" id="WP_044831816.1">
    <property type="nucleotide sequence ID" value="NZ_CP059735.1"/>
</dbReference>
<reference evidence="2 3" key="1">
    <citation type="journal article" date="2015" name="Genome Announc.">
        <title>Draft Genome Sequences of Marine Isolates of Thalassomonas viridans and Thalassomonas actiniarum.</title>
        <authorList>
            <person name="Olonade I."/>
            <person name="van Zyl L.J."/>
            <person name="Trindade M."/>
        </authorList>
    </citation>
    <scope>NUCLEOTIDE SEQUENCE [LARGE SCALE GENOMIC DNA]</scope>
    <source>
        <strain evidence="2 3">A5K-106</strain>
    </source>
</reference>